<dbReference type="InterPro" id="IPR006059">
    <property type="entry name" value="SBP"/>
</dbReference>
<dbReference type="EMBL" id="JAAFGS010000001">
    <property type="protein sequence ID" value="NGZ73863.1"/>
    <property type="molecule type" value="Genomic_DNA"/>
</dbReference>
<organism evidence="3 4">
    <name type="scientific">Saccharibacillus alkalitolerans</name>
    <dbReference type="NCBI Taxonomy" id="2705290"/>
    <lineage>
        <taxon>Bacteria</taxon>
        <taxon>Bacillati</taxon>
        <taxon>Bacillota</taxon>
        <taxon>Bacilli</taxon>
        <taxon>Bacillales</taxon>
        <taxon>Paenibacillaceae</taxon>
        <taxon>Saccharibacillus</taxon>
    </lineage>
</organism>
<feature type="signal peptide" evidence="2">
    <location>
        <begin position="1"/>
        <end position="23"/>
    </location>
</feature>
<dbReference type="InterPro" id="IPR050490">
    <property type="entry name" value="Bact_solute-bd_prot1"/>
</dbReference>
<accession>A0ABX0F2H5</accession>
<keyword evidence="2" id="KW-0732">Signal</keyword>
<dbReference type="Gene3D" id="3.40.190.10">
    <property type="entry name" value="Periplasmic binding protein-like II"/>
    <property type="match status" value="2"/>
</dbReference>
<feature type="chain" id="PRO_5046284719" evidence="2">
    <location>
        <begin position="24"/>
        <end position="424"/>
    </location>
</feature>
<dbReference type="PANTHER" id="PTHR43649:SF12">
    <property type="entry name" value="DIACETYLCHITOBIOSE BINDING PROTEIN DASA"/>
    <property type="match status" value="1"/>
</dbReference>
<gene>
    <name evidence="3" type="ORF">GYN08_00940</name>
</gene>
<feature type="compositionally biased region" description="Basic and acidic residues" evidence="1">
    <location>
        <begin position="33"/>
        <end position="48"/>
    </location>
</feature>
<comment type="caution">
    <text evidence="3">The sequence shown here is derived from an EMBL/GenBank/DDBJ whole genome shotgun (WGS) entry which is preliminary data.</text>
</comment>
<dbReference type="Pfam" id="PF13416">
    <property type="entry name" value="SBP_bac_8"/>
    <property type="match status" value="1"/>
</dbReference>
<name>A0ABX0F2H5_9BACL</name>
<evidence type="ECO:0000313" key="3">
    <source>
        <dbReference type="EMBL" id="NGZ73863.1"/>
    </source>
</evidence>
<evidence type="ECO:0000256" key="1">
    <source>
        <dbReference type="SAM" id="MobiDB-lite"/>
    </source>
</evidence>
<sequence length="424" mass="46502">MKRKNHFVLFGILLLALINLSPSLPETSPPGPQKDRAEEASAFRGGESERPLRDIEVHTMMEAEEFKALQSVSEEYERRSGSRVILKNVAPEQAYKAYRAAYSAGNEPDVLMLDGSWVADFAASGRLLPADLYEAGVASASDSLPISAASVEWNGYRWAVPLDFDPYGAAWNPERFKATSGELPQTEEAWNDWEADVPKAEKAGMPKAASPISKEVVGLPAGDIRAFAALIALWKGSADSEDAERVSRALTLADDLRSRTYLNPLSTRDGHSSASLRARVESRELDLAVDRLSRLGAEDSSSSRVIPLPSAARTAALRCFGITANTRHSREASLWISFMTGRETQSAWYESTGHLPVLRVVYQEPESAGLLRWLPQSQTERPAPGSGVPNPKKVAKHEISLNRSLERFYEGKLGADKFAAYLMP</sequence>
<dbReference type="Proteomes" id="UP000800303">
    <property type="component" value="Unassembled WGS sequence"/>
</dbReference>
<proteinExistence type="predicted"/>
<evidence type="ECO:0000256" key="2">
    <source>
        <dbReference type="SAM" id="SignalP"/>
    </source>
</evidence>
<keyword evidence="4" id="KW-1185">Reference proteome</keyword>
<dbReference type="PANTHER" id="PTHR43649">
    <property type="entry name" value="ARABINOSE-BINDING PROTEIN-RELATED"/>
    <property type="match status" value="1"/>
</dbReference>
<reference evidence="3 4" key="1">
    <citation type="submission" date="2020-01" db="EMBL/GenBank/DDBJ databases">
        <title>Polyphasic characterisation and genomic insights into a novel alkali tolerant bacterium VR-M41.</title>
        <authorList>
            <person name="Vemuluri V.R."/>
        </authorList>
    </citation>
    <scope>NUCLEOTIDE SEQUENCE [LARGE SCALE GENOMIC DNA]</scope>
    <source>
        <strain evidence="3 4">VR-M41</strain>
    </source>
</reference>
<dbReference type="RefSeq" id="WP_166271631.1">
    <property type="nucleotide sequence ID" value="NZ_JAAFGS010000001.1"/>
</dbReference>
<feature type="region of interest" description="Disordered" evidence="1">
    <location>
        <begin position="25"/>
        <end position="48"/>
    </location>
</feature>
<protein>
    <submittedName>
        <fullName evidence="3">Extracellular solute-binding protein</fullName>
    </submittedName>
</protein>
<evidence type="ECO:0000313" key="4">
    <source>
        <dbReference type="Proteomes" id="UP000800303"/>
    </source>
</evidence>
<dbReference type="SUPFAM" id="SSF53850">
    <property type="entry name" value="Periplasmic binding protein-like II"/>
    <property type="match status" value="1"/>
</dbReference>